<evidence type="ECO:0000259" key="1">
    <source>
        <dbReference type="Pfam" id="PF05050"/>
    </source>
</evidence>
<dbReference type="AlphaFoldDB" id="A0A1L9B713"/>
<evidence type="ECO:0000313" key="3">
    <source>
        <dbReference type="Proteomes" id="UP000182229"/>
    </source>
</evidence>
<comment type="caution">
    <text evidence="2">The sequence shown here is derived from an EMBL/GenBank/DDBJ whole genome shotgun (WGS) entry which is preliminary data.</text>
</comment>
<dbReference type="STRING" id="83449.BON30_23015"/>
<dbReference type="Pfam" id="PF05050">
    <property type="entry name" value="Methyltransf_21"/>
    <property type="match status" value="1"/>
</dbReference>
<dbReference type="InterPro" id="IPR029063">
    <property type="entry name" value="SAM-dependent_MTases_sf"/>
</dbReference>
<feature type="domain" description="Methyltransferase FkbM" evidence="1">
    <location>
        <begin position="61"/>
        <end position="249"/>
    </location>
</feature>
<protein>
    <recommendedName>
        <fullName evidence="1">Methyltransferase FkbM domain-containing protein</fullName>
    </recommendedName>
</protein>
<dbReference type="InterPro" id="IPR006342">
    <property type="entry name" value="FkbM_mtfrase"/>
</dbReference>
<name>A0A1L9B713_9BACT</name>
<dbReference type="InterPro" id="IPR053188">
    <property type="entry name" value="FkbM_Methyltransferase"/>
</dbReference>
<dbReference type="PANTHER" id="PTHR36973">
    <property type="entry name" value="SLL1456 PROTEIN-RELATED"/>
    <property type="match status" value="1"/>
</dbReference>
<proteinExistence type="predicted"/>
<organism evidence="2 3">
    <name type="scientific">Cystobacter ferrugineus</name>
    <dbReference type="NCBI Taxonomy" id="83449"/>
    <lineage>
        <taxon>Bacteria</taxon>
        <taxon>Pseudomonadati</taxon>
        <taxon>Myxococcota</taxon>
        <taxon>Myxococcia</taxon>
        <taxon>Myxococcales</taxon>
        <taxon>Cystobacterineae</taxon>
        <taxon>Archangiaceae</taxon>
        <taxon>Cystobacter</taxon>
    </lineage>
</organism>
<accession>A0A1L9B713</accession>
<dbReference type="Gene3D" id="3.40.50.150">
    <property type="entry name" value="Vaccinia Virus protein VP39"/>
    <property type="match status" value="1"/>
</dbReference>
<gene>
    <name evidence="2" type="ORF">BON30_23015</name>
</gene>
<reference evidence="3" key="1">
    <citation type="submission" date="2016-11" db="EMBL/GenBank/DDBJ databases">
        <authorList>
            <person name="Shukria A."/>
            <person name="Stevens D.C."/>
        </authorList>
    </citation>
    <scope>NUCLEOTIDE SEQUENCE [LARGE SCALE GENOMIC DNA]</scope>
    <source>
        <strain evidence="3">Cbfe23</strain>
    </source>
</reference>
<dbReference type="RefSeq" id="WP_071900549.1">
    <property type="nucleotide sequence ID" value="NZ_MPIN01000006.1"/>
</dbReference>
<dbReference type="PANTHER" id="PTHR36973:SF4">
    <property type="entry name" value="NODULATION PROTEIN"/>
    <property type="match status" value="1"/>
</dbReference>
<dbReference type="SUPFAM" id="SSF53335">
    <property type="entry name" value="S-adenosyl-L-methionine-dependent methyltransferases"/>
    <property type="match status" value="1"/>
</dbReference>
<keyword evidence="3" id="KW-1185">Reference proteome</keyword>
<dbReference type="NCBIfam" id="TIGR01444">
    <property type="entry name" value="fkbM_fam"/>
    <property type="match status" value="1"/>
</dbReference>
<dbReference type="EMBL" id="MPIN01000006">
    <property type="protein sequence ID" value="OJH38042.1"/>
    <property type="molecule type" value="Genomic_DNA"/>
</dbReference>
<evidence type="ECO:0000313" key="2">
    <source>
        <dbReference type="EMBL" id="OJH38042.1"/>
    </source>
</evidence>
<sequence>MKNKDIYHEHSPELITLWRKSVELWGEKRQAEWYDHSMRRLLVFGTLLRRYKVEPEGMLYVGAHHGGLLWVWLMLGFRNVLMIEPQPEVFKNLAVMARAASSLSLVYDRFLACETETQIQLAQCAISDQDGEADLFVMSHSMLSSLNKPNNEALHQSNTKQDVSLVDCVKVPVRTLDSLLQELQDSGSTARYNGLYMNIQGSELNALKGATKALENLEFIFLENNFKDRYDGLPTVDEFDAFLGGFGFEAKWGMIQPAVGNGYTAYVKKRGA</sequence>
<dbReference type="GO" id="GO:0008171">
    <property type="term" value="F:O-methyltransferase activity"/>
    <property type="evidence" value="ECO:0007669"/>
    <property type="project" value="TreeGrafter"/>
</dbReference>
<dbReference type="Proteomes" id="UP000182229">
    <property type="component" value="Unassembled WGS sequence"/>
</dbReference>
<dbReference type="OrthoDB" id="5522146at2"/>
<reference evidence="2 3" key="2">
    <citation type="submission" date="2016-12" db="EMBL/GenBank/DDBJ databases">
        <title>Draft Genome Sequence of Cystobacter ferrugineus Strain Cbfe23.</title>
        <authorList>
            <person name="Akbar S."/>
            <person name="Dowd S.E."/>
            <person name="Stevens D.C."/>
        </authorList>
    </citation>
    <scope>NUCLEOTIDE SEQUENCE [LARGE SCALE GENOMIC DNA]</scope>
    <source>
        <strain evidence="2 3">Cbfe23</strain>
    </source>
</reference>